<sequence length="237" mass="26918">MTSDDSASLVPPVRPTVRRYWNDILSIYYANTPIWRVLKSFGLLFIGFFCWSAGALLLSYRPDWTFLYYVMAYGFVLILWGPLTHFVILPIAIRLRRSAEHPITRTFANKASKINLTVFFTIVIILGTAPISPMLLDFGTIFEDGERQPDVNPDVDCVVLDDLVQCSLSNEAGIDHIVVTSGDRTLERIDEPPYTVEFAVGDLEEVVGQKQFVLELRDENGETIRRYTRSLSMLDEA</sequence>
<name>A0AAP2Z9J6_9EURY</name>
<dbReference type="AlphaFoldDB" id="A0AAP2Z9J6"/>
<keyword evidence="1" id="KW-0472">Membrane</keyword>
<evidence type="ECO:0000313" key="2">
    <source>
        <dbReference type="EMBL" id="MCU4753211.1"/>
    </source>
</evidence>
<keyword evidence="1" id="KW-0812">Transmembrane</keyword>
<gene>
    <name evidence="2" type="ORF">OB919_14695</name>
</gene>
<feature type="transmembrane region" description="Helical" evidence="1">
    <location>
        <begin position="66"/>
        <end position="93"/>
    </location>
</feature>
<feature type="transmembrane region" description="Helical" evidence="1">
    <location>
        <begin position="114"/>
        <end position="136"/>
    </location>
</feature>
<keyword evidence="3" id="KW-1185">Reference proteome</keyword>
<keyword evidence="1" id="KW-1133">Transmembrane helix</keyword>
<reference evidence="2 3" key="1">
    <citation type="submission" date="2022-09" db="EMBL/GenBank/DDBJ databases">
        <title>Enrichment on poylsaccharides allowed isolation of novel metabolic and taxonomic groups of Haloarchaea.</title>
        <authorList>
            <person name="Sorokin D.Y."/>
            <person name="Elcheninov A.G."/>
            <person name="Khizhniak T.V."/>
            <person name="Kolganova T.V."/>
            <person name="Kublanov I.V."/>
        </authorList>
    </citation>
    <scope>NUCLEOTIDE SEQUENCE [LARGE SCALE GENOMIC DNA]</scope>
    <source>
        <strain evidence="2 3">AArc-curdl1</strain>
    </source>
</reference>
<accession>A0AAP2Z9J6</accession>
<dbReference type="Proteomes" id="UP001321047">
    <property type="component" value="Unassembled WGS sequence"/>
</dbReference>
<organism evidence="2 3">
    <name type="scientific">Natronosalvus hydrolyticus</name>
    <dbReference type="NCBI Taxonomy" id="2979988"/>
    <lineage>
        <taxon>Archaea</taxon>
        <taxon>Methanobacteriati</taxon>
        <taxon>Methanobacteriota</taxon>
        <taxon>Stenosarchaea group</taxon>
        <taxon>Halobacteria</taxon>
        <taxon>Halobacteriales</taxon>
        <taxon>Natrialbaceae</taxon>
        <taxon>Natronosalvus</taxon>
    </lineage>
</organism>
<dbReference type="EMBL" id="JAOPJZ010000014">
    <property type="protein sequence ID" value="MCU4753211.1"/>
    <property type="molecule type" value="Genomic_DNA"/>
</dbReference>
<evidence type="ECO:0000313" key="3">
    <source>
        <dbReference type="Proteomes" id="UP001321047"/>
    </source>
</evidence>
<comment type="caution">
    <text evidence="2">The sequence shown here is derived from an EMBL/GenBank/DDBJ whole genome shotgun (WGS) entry which is preliminary data.</text>
</comment>
<evidence type="ECO:0000256" key="1">
    <source>
        <dbReference type="SAM" id="Phobius"/>
    </source>
</evidence>
<proteinExistence type="predicted"/>
<protein>
    <submittedName>
        <fullName evidence="2">Uncharacterized protein</fullName>
    </submittedName>
</protein>
<dbReference type="RefSeq" id="WP_342809532.1">
    <property type="nucleotide sequence ID" value="NZ_JAOPJZ010000014.1"/>
</dbReference>
<feature type="transmembrane region" description="Helical" evidence="1">
    <location>
        <begin position="41"/>
        <end position="60"/>
    </location>
</feature>